<comment type="catalytic activity">
    <reaction evidence="6">
        <text>2 superoxide + 2 H(+) = H2O2 + O2</text>
        <dbReference type="Rhea" id="RHEA:20696"/>
        <dbReference type="ChEBI" id="CHEBI:15378"/>
        <dbReference type="ChEBI" id="CHEBI:15379"/>
        <dbReference type="ChEBI" id="CHEBI:16240"/>
        <dbReference type="ChEBI" id="CHEBI:18421"/>
        <dbReference type="EC" id="1.15.1.1"/>
    </reaction>
</comment>
<reference evidence="9" key="1">
    <citation type="submission" date="2017-08" db="EMBL/GenBank/DDBJ databases">
        <authorList>
            <person name="Polle J.E."/>
            <person name="Barry K."/>
            <person name="Cushman J."/>
            <person name="Schmutz J."/>
            <person name="Tran D."/>
            <person name="Hathwaick L.T."/>
            <person name="Yim W.C."/>
            <person name="Jenkins J."/>
            <person name="Mckie-Krisberg Z.M."/>
            <person name="Prochnik S."/>
            <person name="Lindquist E."/>
            <person name="Dockter R.B."/>
            <person name="Adam C."/>
            <person name="Molina H."/>
            <person name="Bunkerborg J."/>
            <person name="Jin E."/>
            <person name="Buchheim M."/>
            <person name="Magnuson J."/>
        </authorList>
    </citation>
    <scope>NUCLEOTIDE SEQUENCE</scope>
    <source>
        <strain evidence="9">CCAP 19/18</strain>
    </source>
</reference>
<keyword evidence="10" id="KW-1185">Reference proteome</keyword>
<dbReference type="Gene3D" id="1.10.287.990">
    <property type="entry name" value="Fe,Mn superoxide dismutase (SOD) domain"/>
    <property type="match status" value="1"/>
</dbReference>
<dbReference type="EC" id="1.15.1.1" evidence="3 6"/>
<comment type="cofactor">
    <cofactor evidence="1">
        <name>Fe cation</name>
        <dbReference type="ChEBI" id="CHEBI:24875"/>
    </cofactor>
</comment>
<keyword evidence="5 6" id="KW-0560">Oxidoreductase</keyword>
<evidence type="ECO:0000256" key="4">
    <source>
        <dbReference type="ARBA" id="ARBA00022723"/>
    </source>
</evidence>
<dbReference type="InterPro" id="IPR019832">
    <property type="entry name" value="Mn/Fe_SOD_C"/>
</dbReference>
<dbReference type="SUPFAM" id="SSF54719">
    <property type="entry name" value="Fe,Mn superoxide dismutase (SOD), C-terminal domain"/>
    <property type="match status" value="1"/>
</dbReference>
<organism evidence="9 10">
    <name type="scientific">Dunaliella salina</name>
    <name type="common">Green alga</name>
    <name type="synonym">Protococcus salinus</name>
    <dbReference type="NCBI Taxonomy" id="3046"/>
    <lineage>
        <taxon>Eukaryota</taxon>
        <taxon>Viridiplantae</taxon>
        <taxon>Chlorophyta</taxon>
        <taxon>core chlorophytes</taxon>
        <taxon>Chlorophyceae</taxon>
        <taxon>CS clade</taxon>
        <taxon>Chlamydomonadales</taxon>
        <taxon>Dunaliellaceae</taxon>
        <taxon>Dunaliella</taxon>
    </lineage>
</organism>
<comment type="similarity">
    <text evidence="2 6">Belongs to the iron/manganese superoxide dismutase family.</text>
</comment>
<dbReference type="InterPro" id="IPR019831">
    <property type="entry name" value="Mn/Fe_SOD_N"/>
</dbReference>
<dbReference type="Proteomes" id="UP000815325">
    <property type="component" value="Unassembled WGS sequence"/>
</dbReference>
<evidence type="ECO:0000259" key="8">
    <source>
        <dbReference type="Pfam" id="PF02777"/>
    </source>
</evidence>
<sequence length="227" mass="25554">MAALLNGKLNLTARPAPAQRPSVRTNAVALKPLPYAPDALEPHMSKATFEFHHGKHHRAYADNLNKQIAGKEWDQKDLDTIVMSSWNNGNPTPEFNNAAQVWNHEFFWESMKPNGGGEPTGPLMEAIKRDFGSFDEFKNQFKAAGMTQFGSGWAWLVTDKSGKLSISKTPNAVVPVVEGKFPILTVDVWEHAYYLDYQNRRPDFIQTFMDKLISWDAVSDRFVKATA</sequence>
<keyword evidence="4 6" id="KW-0479">Metal-binding</keyword>
<dbReference type="PIRSF" id="PIRSF000349">
    <property type="entry name" value="SODismutase"/>
    <property type="match status" value="1"/>
</dbReference>
<dbReference type="PRINTS" id="PR01703">
    <property type="entry name" value="MNSODISMTASE"/>
</dbReference>
<gene>
    <name evidence="9" type="ORF">DUNSADRAFT_7470</name>
</gene>
<dbReference type="PANTHER" id="PTHR42769">
    <property type="entry name" value="SUPEROXIDE DISMUTASE"/>
    <property type="match status" value="1"/>
</dbReference>
<evidence type="ECO:0000256" key="1">
    <source>
        <dbReference type="ARBA" id="ARBA00001962"/>
    </source>
</evidence>
<comment type="caution">
    <text evidence="9">The sequence shown here is derived from an EMBL/GenBank/DDBJ whole genome shotgun (WGS) entry which is preliminary data.</text>
</comment>
<accession>A0ABQ7GLA3</accession>
<feature type="domain" description="Manganese/iron superoxide dismutase N-terminal" evidence="7">
    <location>
        <begin position="30"/>
        <end position="112"/>
    </location>
</feature>
<dbReference type="InterPro" id="IPR036314">
    <property type="entry name" value="SOD_C_sf"/>
</dbReference>
<dbReference type="InterPro" id="IPR019833">
    <property type="entry name" value="Mn/Fe_SOD_BS"/>
</dbReference>
<dbReference type="SUPFAM" id="SSF46609">
    <property type="entry name" value="Fe,Mn superoxide dismutase (SOD), N-terminal domain"/>
    <property type="match status" value="1"/>
</dbReference>
<dbReference type="Gene3D" id="3.55.40.20">
    <property type="entry name" value="Iron/manganese superoxide dismutase, C-terminal domain"/>
    <property type="match status" value="1"/>
</dbReference>
<dbReference type="InterPro" id="IPR001189">
    <property type="entry name" value="Mn/Fe_SOD"/>
</dbReference>
<dbReference type="Pfam" id="PF02777">
    <property type="entry name" value="Sod_Fe_C"/>
    <property type="match status" value="1"/>
</dbReference>
<feature type="domain" description="Manganese/iron superoxide dismutase C-terminal" evidence="8">
    <location>
        <begin position="119"/>
        <end position="221"/>
    </location>
</feature>
<protein>
    <recommendedName>
        <fullName evidence="3 6">Superoxide dismutase</fullName>
        <ecNumber evidence="3 6">1.15.1.1</ecNumber>
    </recommendedName>
</protein>
<dbReference type="Pfam" id="PF00081">
    <property type="entry name" value="Sod_Fe_N"/>
    <property type="match status" value="1"/>
</dbReference>
<name>A0ABQ7GLA3_DUNSA</name>
<dbReference type="EMBL" id="MU069707">
    <property type="protein sequence ID" value="KAF5835385.1"/>
    <property type="molecule type" value="Genomic_DNA"/>
</dbReference>
<dbReference type="PANTHER" id="PTHR42769:SF3">
    <property type="entry name" value="SUPEROXIDE DISMUTASE [FE] 2, CHLOROPLASTIC"/>
    <property type="match status" value="1"/>
</dbReference>
<dbReference type="PROSITE" id="PS00088">
    <property type="entry name" value="SOD_MN"/>
    <property type="match status" value="1"/>
</dbReference>
<dbReference type="InterPro" id="IPR036324">
    <property type="entry name" value="Mn/Fe_SOD_N_sf"/>
</dbReference>
<comment type="function">
    <text evidence="6">Destroys radicals which are normally produced within the cells and which are toxic to biological systems.</text>
</comment>
<evidence type="ECO:0000313" key="9">
    <source>
        <dbReference type="EMBL" id="KAF5835385.1"/>
    </source>
</evidence>
<evidence type="ECO:0000256" key="5">
    <source>
        <dbReference type="ARBA" id="ARBA00023002"/>
    </source>
</evidence>
<evidence type="ECO:0000256" key="2">
    <source>
        <dbReference type="ARBA" id="ARBA00008714"/>
    </source>
</evidence>
<evidence type="ECO:0000259" key="7">
    <source>
        <dbReference type="Pfam" id="PF00081"/>
    </source>
</evidence>
<evidence type="ECO:0000256" key="3">
    <source>
        <dbReference type="ARBA" id="ARBA00012682"/>
    </source>
</evidence>
<proteinExistence type="inferred from homology"/>
<evidence type="ECO:0000313" key="10">
    <source>
        <dbReference type="Proteomes" id="UP000815325"/>
    </source>
</evidence>
<evidence type="ECO:0000256" key="6">
    <source>
        <dbReference type="RuleBase" id="RU000414"/>
    </source>
</evidence>